<dbReference type="eggNOG" id="KOG3739">
    <property type="taxonomic scope" value="Eukaryota"/>
</dbReference>
<dbReference type="Pfam" id="PF23164">
    <property type="entry name" value="UBL_AVO1"/>
    <property type="match status" value="1"/>
</dbReference>
<comment type="similarity">
    <text evidence="1">Belongs to the SIN1 family.</text>
</comment>
<reference evidence="6 7" key="1">
    <citation type="journal article" date="2011" name="Proc. Natl. Acad. Sci. U.S.A.">
        <title>Evolutionary erosion of yeast sex chromosomes by mating-type switching accidents.</title>
        <authorList>
            <person name="Gordon J.L."/>
            <person name="Armisen D."/>
            <person name="Proux-Wera E."/>
            <person name="Oheigeartaigh S.S."/>
            <person name="Byrne K.P."/>
            <person name="Wolfe K.H."/>
        </authorList>
    </citation>
    <scope>NUCLEOTIDE SEQUENCE [LARGE SCALE GENOMIC DNA]</scope>
    <source>
        <strain evidence="7">ATCC 24235 / CBS 4417 / NBRC 1672 / NRRL Y-8282 / UCD 70-5</strain>
    </source>
</reference>
<organism evidence="6 7">
    <name type="scientific">Tetrapisispora phaffii (strain ATCC 24235 / CBS 4417 / NBRC 1672 / NRRL Y-8282 / UCD 70-5)</name>
    <name type="common">Yeast</name>
    <name type="synonym">Fabospora phaffii</name>
    <dbReference type="NCBI Taxonomy" id="1071381"/>
    <lineage>
        <taxon>Eukaryota</taxon>
        <taxon>Fungi</taxon>
        <taxon>Dikarya</taxon>
        <taxon>Ascomycota</taxon>
        <taxon>Saccharomycotina</taxon>
        <taxon>Saccharomycetes</taxon>
        <taxon>Saccharomycetales</taxon>
        <taxon>Saccharomycetaceae</taxon>
        <taxon>Tetrapisispora</taxon>
    </lineage>
</organism>
<dbReference type="Gene3D" id="2.30.29.30">
    <property type="entry name" value="Pleckstrin-homology domain (PH domain)/Phosphotyrosine-binding domain (PTB)"/>
    <property type="match status" value="1"/>
</dbReference>
<dbReference type="STRING" id="1071381.G8BMN8"/>
<sequence>MDTISSINKLRSQFLQIASEKDQFRRIIKPYTTDAEADFNDLDPKIKEMYTSLNGNNVLVNLSSPPISKAFIDSYQSVSYRRVRTRSNTKLKDKTREYVDGIINEESNSNPDNNMAGISNIGNETISNNKNFTILSHSTTEDGNVKSSNDGTINNLSPIYNNTSTSVRTLKSDLTSLNEEATTKIARKSTLRLARLFIGKKDGSETSQNDIMNTENLNQTTGTESRHSDKPRKGSTSHNLHQYKSSIFDMNFDYDENQDEEDEEDDDDDDDGITDSVAHAKFFRMNNPSYNKIDDELKQGYDSNGSISTVPTDGNLGHNNPIISTTNHISKRISHFPQNVMTRGNNSSDVKSNSSKLDKNNTSKTAKKGDETGFVEGSSITDDSSIPILKNSDLDDDNDLSDIDSYLNEQDLANIAMGNTDDQSLISRNSYKYNSEVDITKSDSNIDRPKNVPDDTYLTKSELPDDDQSSYGKSLLFSDYSTDAFGDNREAMTNINSFRSSNMVPNIRSLSYDDYRLLHAPDDSALDFSLGRAISNMSDIKLHYSNDIRDGDVVRDFGSKSVSSRHSSITSMLSKQPSNVGIGKSENKIYSRPFRKVFKDVDITERRIKRDASDITASTLSKSSLTSRRGSVINNILSFEKDTNFHPQTPRDSALSQIFKKKQEKTKDFLESLKYFSFVCGKGLPSSENFKLKIYIQTSQQYKRSPFEVFVKTTATVFEVIGFILYLYSTELKPKVFPEEKLPLTFIQDPNNFSLHIVDEDGDPLEDNFGKLSRTKIINTISDNEVVLCPCDENEKAANEFETPLPYNLENKSSISSLNEASIVSTKTHSNENTINQLSYYTPIVGNSSNLKESDSSNKLNIKVYLYPNINPKFNFTIIVVSVTSNINDILVKYCRMKNMDPNLYMLKIPSKNLILDLNDTVLRLDGNHAVEIISKREARELRLEKIKPNMKKPVLPTIQSNDLTPLTLDQQNAYLKPDSPVEKVGEKSTVLSKKSHKFKKSSKYKLSLSKQNGDSNLLSRSGSFTGGKNFFKSSNSSKSSLHGSLPYFQGGKSGPDLDDYAGEAEGHYQDLVSGAYHKYRVWRRQQMSLITKHERTLALDGDFIYIIPPDRHTHWHENIKTKSIHISQVIAVKRSNRIPEYFKIYAQRGNEDIKRYYFEAVSDEECNEIVSRIQNLMGAYRMNHKK</sequence>
<dbReference type="GO" id="GO:0031932">
    <property type="term" value="C:TORC2 complex"/>
    <property type="evidence" value="ECO:0007669"/>
    <property type="project" value="EnsemblFungi"/>
</dbReference>
<evidence type="ECO:0000256" key="1">
    <source>
        <dbReference type="ARBA" id="ARBA00009407"/>
    </source>
</evidence>
<feature type="compositionally biased region" description="Polar residues" evidence="2">
    <location>
        <begin position="236"/>
        <end position="245"/>
    </location>
</feature>
<evidence type="ECO:0000256" key="2">
    <source>
        <dbReference type="SAM" id="MobiDB-lite"/>
    </source>
</evidence>
<evidence type="ECO:0000313" key="7">
    <source>
        <dbReference type="Proteomes" id="UP000005666"/>
    </source>
</evidence>
<dbReference type="GO" id="GO:0005886">
    <property type="term" value="C:plasma membrane"/>
    <property type="evidence" value="ECO:0007669"/>
    <property type="project" value="EnsemblFungi"/>
</dbReference>
<feature type="region of interest" description="Disordered" evidence="2">
    <location>
        <begin position="441"/>
        <end position="470"/>
    </location>
</feature>
<feature type="compositionally biased region" description="Low complexity" evidence="2">
    <location>
        <begin position="345"/>
        <end position="355"/>
    </location>
</feature>
<evidence type="ECO:0000259" key="3">
    <source>
        <dbReference type="Pfam" id="PF16978"/>
    </source>
</evidence>
<gene>
    <name evidence="6" type="primary">TPHA0A00810</name>
    <name evidence="6" type="ordered locus">TPHA_0A00810</name>
</gene>
<dbReference type="GeneID" id="11532772"/>
<feature type="compositionally biased region" description="Basic and acidic residues" evidence="2">
    <location>
        <begin position="356"/>
        <end position="371"/>
    </location>
</feature>
<keyword evidence="7" id="KW-1185">Reference proteome</keyword>
<dbReference type="GO" id="GO:0005737">
    <property type="term" value="C:cytoplasm"/>
    <property type="evidence" value="ECO:0007669"/>
    <property type="project" value="EnsemblFungi"/>
</dbReference>
<dbReference type="OMA" id="HWHENVK"/>
<name>G8BMN8_TETPH</name>
<accession>G8BMN8</accession>
<dbReference type="GO" id="GO:0001558">
    <property type="term" value="P:regulation of cell growth"/>
    <property type="evidence" value="ECO:0007669"/>
    <property type="project" value="EnsemblFungi"/>
</dbReference>
<dbReference type="PANTHER" id="PTHR13335">
    <property type="entry name" value="TARGET OF RAPAMYCIN COMPLEX 2 SUBUNIT MAPKAP1"/>
    <property type="match status" value="1"/>
</dbReference>
<dbReference type="EMBL" id="HE612856">
    <property type="protein sequence ID" value="CCE61166.1"/>
    <property type="molecule type" value="Genomic_DNA"/>
</dbReference>
<proteinExistence type="inferred from homology"/>
<dbReference type="InterPro" id="IPR011993">
    <property type="entry name" value="PH-like_dom_sf"/>
</dbReference>
<dbReference type="OrthoDB" id="241990at2759"/>
<evidence type="ECO:0000259" key="5">
    <source>
        <dbReference type="Pfam" id="PF23164"/>
    </source>
</evidence>
<evidence type="ECO:0000259" key="4">
    <source>
        <dbReference type="Pfam" id="PF16979"/>
    </source>
</evidence>
<feature type="domain" description="CRIM" evidence="3">
    <location>
        <begin position="653"/>
        <end position="800"/>
    </location>
</feature>
<dbReference type="InterPro" id="IPR031567">
    <property type="entry name" value="CRIM_dom"/>
</dbReference>
<feature type="compositionally biased region" description="Basic and acidic residues" evidence="2">
    <location>
        <begin position="441"/>
        <end position="453"/>
    </location>
</feature>
<feature type="compositionally biased region" description="Polar residues" evidence="2">
    <location>
        <begin position="205"/>
        <end position="223"/>
    </location>
</feature>
<dbReference type="PANTHER" id="PTHR13335:SF1">
    <property type="entry name" value="TARGET OF RAPAMYCIN COMPLEX 2 SUBUNIT MAPKAP1"/>
    <property type="match status" value="1"/>
</dbReference>
<feature type="domain" description="AVO1/Sin1 ubiquitin-like" evidence="5">
    <location>
        <begin position="858"/>
        <end position="947"/>
    </location>
</feature>
<dbReference type="KEGG" id="tpf:TPHA_0A00810"/>
<dbReference type="HOGENOM" id="CLU_008055_0_0_1"/>
<dbReference type="GO" id="GO:0038203">
    <property type="term" value="P:TORC2 signaling"/>
    <property type="evidence" value="ECO:0007669"/>
    <property type="project" value="TreeGrafter"/>
</dbReference>
<dbReference type="GO" id="GO:0060090">
    <property type="term" value="F:molecular adaptor activity"/>
    <property type="evidence" value="ECO:0007669"/>
    <property type="project" value="EnsemblFungi"/>
</dbReference>
<dbReference type="RefSeq" id="XP_003683600.1">
    <property type="nucleotide sequence ID" value="XM_003683552.1"/>
</dbReference>
<dbReference type="GO" id="GO:0030950">
    <property type="term" value="P:establishment or maintenance of actin cytoskeleton polarity"/>
    <property type="evidence" value="ECO:0007669"/>
    <property type="project" value="EnsemblFungi"/>
</dbReference>
<dbReference type="Pfam" id="PF16978">
    <property type="entry name" value="CRIM"/>
    <property type="match status" value="1"/>
</dbReference>
<dbReference type="InterPro" id="IPR056385">
    <property type="entry name" value="UBL_AVO1/Sin1"/>
</dbReference>
<dbReference type="InterPro" id="IPR031313">
    <property type="entry name" value="Sin1_PH_dom"/>
</dbReference>
<feature type="domain" description="SIN1-type PH" evidence="4">
    <location>
        <begin position="1076"/>
        <end position="1178"/>
    </location>
</feature>
<dbReference type="AlphaFoldDB" id="G8BMN8"/>
<evidence type="ECO:0000313" key="6">
    <source>
        <dbReference type="EMBL" id="CCE61166.1"/>
    </source>
</evidence>
<dbReference type="Pfam" id="PF16979">
    <property type="entry name" value="SIN1_PH"/>
    <property type="match status" value="1"/>
</dbReference>
<feature type="region of interest" description="Disordered" evidence="2">
    <location>
        <begin position="339"/>
        <end position="395"/>
    </location>
</feature>
<dbReference type="GO" id="GO:0005546">
    <property type="term" value="F:phosphatidylinositol-4,5-bisphosphate binding"/>
    <property type="evidence" value="ECO:0007669"/>
    <property type="project" value="EnsemblFungi"/>
</dbReference>
<feature type="region of interest" description="Disordered" evidence="2">
    <location>
        <begin position="203"/>
        <end position="249"/>
    </location>
</feature>
<dbReference type="InterPro" id="IPR008828">
    <property type="entry name" value="Sin1/Avo1"/>
</dbReference>
<protein>
    <submittedName>
        <fullName evidence="6">Uncharacterized protein</fullName>
    </submittedName>
</protein>
<dbReference type="Proteomes" id="UP000005666">
    <property type="component" value="Chromosome 1"/>
</dbReference>